<proteinExistence type="predicted"/>
<accession>A0A2P2MP80</accession>
<dbReference type="EMBL" id="GGEC01051545">
    <property type="protein sequence ID" value="MBX32029.1"/>
    <property type="molecule type" value="Transcribed_RNA"/>
</dbReference>
<reference evidence="1" key="1">
    <citation type="submission" date="2018-02" db="EMBL/GenBank/DDBJ databases">
        <title>Rhizophora mucronata_Transcriptome.</title>
        <authorList>
            <person name="Meera S.P."/>
            <person name="Sreeshan A."/>
            <person name="Augustine A."/>
        </authorList>
    </citation>
    <scope>NUCLEOTIDE SEQUENCE</scope>
    <source>
        <tissue evidence="1">Leaf</tissue>
    </source>
</reference>
<protein>
    <submittedName>
        <fullName evidence="1">TMV resistance protein N</fullName>
    </submittedName>
</protein>
<organism evidence="1">
    <name type="scientific">Rhizophora mucronata</name>
    <name type="common">Asiatic mangrove</name>
    <dbReference type="NCBI Taxonomy" id="61149"/>
    <lineage>
        <taxon>Eukaryota</taxon>
        <taxon>Viridiplantae</taxon>
        <taxon>Streptophyta</taxon>
        <taxon>Embryophyta</taxon>
        <taxon>Tracheophyta</taxon>
        <taxon>Spermatophyta</taxon>
        <taxon>Magnoliopsida</taxon>
        <taxon>eudicotyledons</taxon>
        <taxon>Gunneridae</taxon>
        <taxon>Pentapetalae</taxon>
        <taxon>rosids</taxon>
        <taxon>fabids</taxon>
        <taxon>Malpighiales</taxon>
        <taxon>Rhizophoraceae</taxon>
        <taxon>Rhizophora</taxon>
    </lineage>
</organism>
<name>A0A2P2MP80_RHIMU</name>
<dbReference type="AlphaFoldDB" id="A0A2P2MP80"/>
<sequence length="170" mass="19327">MRNLSMPGSEIPDWFSQEAIFSERKNHELRAVIIGVVVSLDSQSLQNSIGQLPAMPDILVRIHEPHRVIFSTALYLLGLPRSHEDQVHLCWYPQCHPLVSMLKEGCKIDVIKRNPSFVEGVHLKKHGIYLVYEDDVEIGGNEEILDESQQSVSQRLAKFFNSIQEDGHVS</sequence>
<evidence type="ECO:0000313" key="1">
    <source>
        <dbReference type="EMBL" id="MBX32029.1"/>
    </source>
</evidence>